<dbReference type="InterPro" id="IPR029068">
    <property type="entry name" value="Glyas_Bleomycin-R_OHBP_Dase"/>
</dbReference>
<dbReference type="PROSITE" id="PS51819">
    <property type="entry name" value="VOC"/>
    <property type="match status" value="1"/>
</dbReference>
<evidence type="ECO:0000259" key="1">
    <source>
        <dbReference type="PROSITE" id="PS51819"/>
    </source>
</evidence>
<evidence type="ECO:0000313" key="5">
    <source>
        <dbReference type="EMBL" id="CAB4974891.1"/>
    </source>
</evidence>
<evidence type="ECO:0000313" key="6">
    <source>
        <dbReference type="EMBL" id="CAB5156133.1"/>
    </source>
</evidence>
<dbReference type="Gene3D" id="3.10.180.10">
    <property type="entry name" value="2,3-Dihydroxybiphenyl 1,2-Dioxygenase, domain 1"/>
    <property type="match status" value="1"/>
</dbReference>
<dbReference type="PANTHER" id="PTHR36437">
    <property type="entry name" value="GLYOXALASE/BLEOMYCIN RESISTANCE PROTEIN/DIOXYGENASE"/>
    <property type="match status" value="1"/>
</dbReference>
<dbReference type="Pfam" id="PF00903">
    <property type="entry name" value="Glyoxalase"/>
    <property type="match status" value="1"/>
</dbReference>
<evidence type="ECO:0000313" key="4">
    <source>
        <dbReference type="EMBL" id="CAB4910845.1"/>
    </source>
</evidence>
<dbReference type="PANTHER" id="PTHR36437:SF2">
    <property type="entry name" value="GLYOXALASE_BLEOMYCIN RESISTANCE PROTEIN_DIOXYGENASE"/>
    <property type="match status" value="1"/>
</dbReference>
<evidence type="ECO:0000313" key="2">
    <source>
        <dbReference type="EMBL" id="CAB4714951.1"/>
    </source>
</evidence>
<dbReference type="EMBL" id="CAFBRZ010000056">
    <property type="protein sequence ID" value="CAB5156133.1"/>
    <property type="molecule type" value="Genomic_DNA"/>
</dbReference>
<dbReference type="SUPFAM" id="SSF54593">
    <property type="entry name" value="Glyoxalase/Bleomycin resistance protein/Dihydroxybiphenyl dioxygenase"/>
    <property type="match status" value="1"/>
</dbReference>
<protein>
    <submittedName>
        <fullName evidence="6">Unannotated protein</fullName>
    </submittedName>
</protein>
<proteinExistence type="predicted"/>
<dbReference type="EMBL" id="CAFBOD010000007">
    <property type="protein sequence ID" value="CAB4974891.1"/>
    <property type="molecule type" value="Genomic_DNA"/>
</dbReference>
<dbReference type="AlphaFoldDB" id="A0A6J7WCI4"/>
<accession>A0A6J7WCI4</accession>
<evidence type="ECO:0000313" key="3">
    <source>
        <dbReference type="EMBL" id="CAB4793352.1"/>
    </source>
</evidence>
<sequence>MHRGYTNGCWGITVNSLGMIAIVIDDYDAAISHYVNDLGFSLIEDTEMTPEKRWVVVAPSKEGARILLAKAANVKQKSAIGNSTGGRVGFFMYTTNFKETYENYRSRGVEFIESPRQETYGQVVVFKDMYGNKWDLIEKKYDAQ</sequence>
<dbReference type="InterPro" id="IPR004360">
    <property type="entry name" value="Glyas_Fos-R_dOase_dom"/>
</dbReference>
<gene>
    <name evidence="2" type="ORF">UFOPK2655_00966</name>
    <name evidence="3" type="ORF">UFOPK3077_00002</name>
    <name evidence="4" type="ORF">UFOPK3667_00002</name>
    <name evidence="5" type="ORF">UFOPK3903_00769</name>
    <name evidence="6" type="ORF">UFOPK4444_00982</name>
</gene>
<dbReference type="EMBL" id="CAFAAS010000001">
    <property type="protein sequence ID" value="CAB4793352.1"/>
    <property type="molecule type" value="Genomic_DNA"/>
</dbReference>
<dbReference type="EMBL" id="CAFBMU010000001">
    <property type="protein sequence ID" value="CAB4910845.1"/>
    <property type="molecule type" value="Genomic_DNA"/>
</dbReference>
<dbReference type="EMBL" id="CAEZYE010000052">
    <property type="protein sequence ID" value="CAB4714951.1"/>
    <property type="molecule type" value="Genomic_DNA"/>
</dbReference>
<reference evidence="6" key="1">
    <citation type="submission" date="2020-05" db="EMBL/GenBank/DDBJ databases">
        <authorList>
            <person name="Chiriac C."/>
            <person name="Salcher M."/>
            <person name="Ghai R."/>
            <person name="Kavagutti S V."/>
        </authorList>
    </citation>
    <scope>NUCLEOTIDE SEQUENCE</scope>
</reference>
<organism evidence="6">
    <name type="scientific">freshwater metagenome</name>
    <dbReference type="NCBI Taxonomy" id="449393"/>
    <lineage>
        <taxon>unclassified sequences</taxon>
        <taxon>metagenomes</taxon>
        <taxon>ecological metagenomes</taxon>
    </lineage>
</organism>
<name>A0A6J7WCI4_9ZZZZ</name>
<feature type="domain" description="VOC" evidence="1">
    <location>
        <begin position="16"/>
        <end position="139"/>
    </location>
</feature>
<dbReference type="InterPro" id="IPR037523">
    <property type="entry name" value="VOC_core"/>
</dbReference>